<dbReference type="Proteomes" id="UP000034644">
    <property type="component" value="Unassembled WGS sequence"/>
</dbReference>
<dbReference type="SUPFAM" id="SSF56281">
    <property type="entry name" value="Metallo-hydrolase/oxidoreductase"/>
    <property type="match status" value="1"/>
</dbReference>
<evidence type="ECO:0000313" key="2">
    <source>
        <dbReference type="Proteomes" id="UP000034644"/>
    </source>
</evidence>
<dbReference type="PANTHER" id="PTHR39189">
    <property type="entry name" value="UPF0173 METAL-DEPENDENT HYDROLASE YTKL"/>
    <property type="match status" value="1"/>
</dbReference>
<dbReference type="AlphaFoldDB" id="A0A0G1NA11"/>
<dbReference type="InterPro" id="IPR036866">
    <property type="entry name" value="RibonucZ/Hydroxyglut_hydro"/>
</dbReference>
<dbReference type="EMBL" id="LCLO01000035">
    <property type="protein sequence ID" value="KKU17404.1"/>
    <property type="molecule type" value="Genomic_DNA"/>
</dbReference>
<proteinExistence type="predicted"/>
<reference evidence="1 2" key="1">
    <citation type="journal article" date="2015" name="Nature">
        <title>rRNA introns, odd ribosomes, and small enigmatic genomes across a large radiation of phyla.</title>
        <authorList>
            <person name="Brown C.T."/>
            <person name="Hug L.A."/>
            <person name="Thomas B.C."/>
            <person name="Sharon I."/>
            <person name="Castelle C.J."/>
            <person name="Singh A."/>
            <person name="Wilkins M.J."/>
            <person name="Williams K.H."/>
            <person name="Banfield J.F."/>
        </authorList>
    </citation>
    <scope>NUCLEOTIDE SEQUENCE [LARGE SCALE GENOMIC DNA]</scope>
</reference>
<dbReference type="GO" id="GO:0016787">
    <property type="term" value="F:hydrolase activity"/>
    <property type="evidence" value="ECO:0007669"/>
    <property type="project" value="UniProtKB-KW"/>
</dbReference>
<name>A0A0G1NA11_9BACT</name>
<sequence>ACRRIDFKLKIGYYYISMTIEWYGQSCFKISLSGAQPTTILTEPFSKETGLNPPRFKPDILILSREVEKEMAQEAQKEGMVLVKDPGEYEIKGVEINGFAVPNGENALITVYKLEIEGIKICYLNGLKKAALPDDVIEAMSDADILLIPVGGKETIGPEEAVELINDMEPKIVIPMNYKIPGLKANIETVDKFLKAMGHDKVEPAERLTVKKKDFQEMKEKMEIKILKI</sequence>
<gene>
    <name evidence="1" type="ORF">UX27_C0035G0001</name>
</gene>
<evidence type="ECO:0000313" key="1">
    <source>
        <dbReference type="EMBL" id="KKU17404.1"/>
    </source>
</evidence>
<organism evidence="1 2">
    <name type="scientific">Candidatus Azambacteria bacterium GW2011_GWA2_45_90</name>
    <dbReference type="NCBI Taxonomy" id="1618614"/>
    <lineage>
        <taxon>Bacteria</taxon>
        <taxon>Candidatus Azamiibacteriota</taxon>
    </lineage>
</organism>
<feature type="non-terminal residue" evidence="1">
    <location>
        <position position="1"/>
    </location>
</feature>
<keyword evidence="1" id="KW-0378">Hydrolase</keyword>
<protein>
    <submittedName>
        <fullName evidence="1">Zn-dependent hydrolase of the beta-lactamase fold-like protein</fullName>
    </submittedName>
</protein>
<dbReference type="Gene3D" id="3.60.15.10">
    <property type="entry name" value="Ribonuclease Z/Hydroxyacylglutathione hydrolase-like"/>
    <property type="match status" value="1"/>
</dbReference>
<accession>A0A0G1NA11</accession>
<dbReference type="Pfam" id="PF13483">
    <property type="entry name" value="Lactamase_B_3"/>
    <property type="match status" value="1"/>
</dbReference>
<dbReference type="PANTHER" id="PTHR39189:SF1">
    <property type="entry name" value="UPF0173 METAL-DEPENDENT HYDROLASE YTKL"/>
    <property type="match status" value="1"/>
</dbReference>
<comment type="caution">
    <text evidence="1">The sequence shown here is derived from an EMBL/GenBank/DDBJ whole genome shotgun (WGS) entry which is preliminary data.</text>
</comment>